<feature type="domain" description="Topo IA-type catalytic" evidence="5">
    <location>
        <begin position="165"/>
        <end position="346"/>
    </location>
</feature>
<protein>
    <recommendedName>
        <fullName evidence="2">DNA topoisomerase</fullName>
        <ecNumber evidence="2">5.6.2.1</ecNumber>
    </recommendedName>
</protein>
<dbReference type="Proteomes" id="UP001642484">
    <property type="component" value="Unassembled WGS sequence"/>
</dbReference>
<evidence type="ECO:0000256" key="1">
    <source>
        <dbReference type="ARBA" id="ARBA00023235"/>
    </source>
</evidence>
<name>A0ABP0SK06_9DINO</name>
<dbReference type="InterPro" id="IPR023405">
    <property type="entry name" value="Topo_IA_core_domain"/>
</dbReference>
<dbReference type="InterPro" id="IPR013824">
    <property type="entry name" value="Topo_IA_cen_sub1"/>
</dbReference>
<dbReference type="EMBL" id="CAXAMN010027761">
    <property type="protein sequence ID" value="CAK9112731.1"/>
    <property type="molecule type" value="Genomic_DNA"/>
</dbReference>
<gene>
    <name evidence="6" type="ORF">CCMP2556_LOCUS52235</name>
</gene>
<feature type="compositionally biased region" description="Basic residues" evidence="3">
    <location>
        <begin position="263"/>
        <end position="285"/>
    </location>
</feature>
<evidence type="ECO:0000256" key="2">
    <source>
        <dbReference type="RuleBase" id="RU362092"/>
    </source>
</evidence>
<evidence type="ECO:0000313" key="6">
    <source>
        <dbReference type="EMBL" id="CAK9112731.1"/>
    </source>
</evidence>
<keyword evidence="7" id="KW-1185">Reference proteome</keyword>
<dbReference type="InterPro" id="IPR000380">
    <property type="entry name" value="Topo_IA"/>
</dbReference>
<reference evidence="6 7" key="1">
    <citation type="submission" date="2024-02" db="EMBL/GenBank/DDBJ databases">
        <authorList>
            <person name="Chen Y."/>
            <person name="Shah S."/>
            <person name="Dougan E. K."/>
            <person name="Thang M."/>
            <person name="Chan C."/>
        </authorList>
    </citation>
    <scope>NUCLEOTIDE SEQUENCE [LARGE SCALE GENOMIC DNA]</scope>
</reference>
<feature type="region of interest" description="Disordered" evidence="3">
    <location>
        <begin position="261"/>
        <end position="295"/>
    </location>
</feature>
<dbReference type="Pfam" id="PF01751">
    <property type="entry name" value="Toprim"/>
    <property type="match status" value="1"/>
</dbReference>
<dbReference type="InterPro" id="IPR006171">
    <property type="entry name" value="TOPRIM_dom"/>
</dbReference>
<organism evidence="6 7">
    <name type="scientific">Durusdinium trenchii</name>
    <dbReference type="NCBI Taxonomy" id="1381693"/>
    <lineage>
        <taxon>Eukaryota</taxon>
        <taxon>Sar</taxon>
        <taxon>Alveolata</taxon>
        <taxon>Dinophyceae</taxon>
        <taxon>Suessiales</taxon>
        <taxon>Symbiodiniaceae</taxon>
        <taxon>Durusdinium</taxon>
    </lineage>
</organism>
<dbReference type="Pfam" id="PF01131">
    <property type="entry name" value="Topoisom_bac"/>
    <property type="match status" value="1"/>
</dbReference>
<comment type="catalytic activity">
    <reaction evidence="2">
        <text>ATP-independent breakage of single-stranded DNA, followed by passage and rejoining.</text>
        <dbReference type="EC" id="5.6.2.1"/>
    </reaction>
</comment>
<dbReference type="InterPro" id="IPR013497">
    <property type="entry name" value="Topo_IA_cen"/>
</dbReference>
<feature type="domain" description="Toprim" evidence="4">
    <location>
        <begin position="1"/>
        <end position="138"/>
    </location>
</feature>
<dbReference type="InterPro" id="IPR003601">
    <property type="entry name" value="Topo_IA_2"/>
</dbReference>
<dbReference type="PROSITE" id="PS50880">
    <property type="entry name" value="TOPRIM"/>
    <property type="match status" value="1"/>
</dbReference>
<dbReference type="Gene3D" id="2.70.20.10">
    <property type="entry name" value="Topoisomerase I, domain 3"/>
    <property type="match status" value="1"/>
</dbReference>
<sequence>MVAEKPSIAQTLADALAPGRKYSTRGGVSPACKVHEWQGDFYGQRAWFKVTSCAGHVYSIDFPPEYNNWDRVDPLTLFDAPTRKVEANPKLRMPKHFQTEAKGCTYLVLWLDCDREGENICYEVMENAIPNMSTWHGEQQVWRAQFSSLAPVDLKWAMANLGSPNKAMSDSVDARAEMDLKLGCAFTRFQTKFFQGKYGDLDTNLVSYGPCQTPTLWFCVQRSDEINTFQPKTYYTVDVTLSKAGRELALQWDREQTFDMGACKKKHEPGPRRSSKSCRDRRHTKRGSDGTSTSTQHCCYAEDGKYEASVLNSTGVRRLYIIGERISSINHGPVGVHLGHSIQGML</sequence>
<evidence type="ECO:0000259" key="5">
    <source>
        <dbReference type="PROSITE" id="PS52039"/>
    </source>
</evidence>
<accession>A0ABP0SK06</accession>
<dbReference type="SMART" id="SM00436">
    <property type="entry name" value="TOP1Bc"/>
    <property type="match status" value="1"/>
</dbReference>
<dbReference type="CDD" id="cd03362">
    <property type="entry name" value="TOPRIM_TopoIA_TopoIII"/>
    <property type="match status" value="1"/>
</dbReference>
<comment type="function">
    <text evidence="2">Introduces a single-strand break via transesterification at a target site in duplex DNA. Releases the supercoiling and torsional tension of DNA introduced during the DNA replication and transcription by transiently cleaving and rejoining one strand of the DNA duplex. The scissile phosphodiester is attacked by the catalytic tyrosine of the enzyme, resulting in the formation of a DNA-(5'-phosphotyrosyl)-enzyme intermediate and the expulsion of a 3'-OH DNA strand.</text>
</comment>
<dbReference type="PANTHER" id="PTHR11390:SF20">
    <property type="entry name" value="DNA TOPOISOMERASE 3-BETA-1"/>
    <property type="match status" value="1"/>
</dbReference>
<dbReference type="SUPFAM" id="SSF56712">
    <property type="entry name" value="Prokaryotic type I DNA topoisomerase"/>
    <property type="match status" value="1"/>
</dbReference>
<proteinExistence type="inferred from homology"/>
<dbReference type="PANTHER" id="PTHR11390">
    <property type="entry name" value="PROKARYOTIC DNA TOPOISOMERASE"/>
    <property type="match status" value="1"/>
</dbReference>
<dbReference type="PROSITE" id="PS52039">
    <property type="entry name" value="TOPO_IA_2"/>
    <property type="match status" value="1"/>
</dbReference>
<keyword evidence="1 2" id="KW-0413">Isomerase</keyword>
<dbReference type="EC" id="5.6.2.1" evidence="2"/>
<evidence type="ECO:0000259" key="4">
    <source>
        <dbReference type="PROSITE" id="PS50880"/>
    </source>
</evidence>
<dbReference type="Gene3D" id="3.40.50.140">
    <property type="match status" value="1"/>
</dbReference>
<keyword evidence="2" id="KW-0238">DNA-binding</keyword>
<dbReference type="SMART" id="SM00493">
    <property type="entry name" value="TOPRIM"/>
    <property type="match status" value="1"/>
</dbReference>
<dbReference type="InterPro" id="IPR013825">
    <property type="entry name" value="Topo_IA_cen_sub2"/>
</dbReference>
<dbReference type="Gene3D" id="1.10.460.10">
    <property type="entry name" value="Topoisomerase I, domain 2"/>
    <property type="match status" value="1"/>
</dbReference>
<evidence type="ECO:0000256" key="3">
    <source>
        <dbReference type="SAM" id="MobiDB-lite"/>
    </source>
</evidence>
<evidence type="ECO:0000313" key="7">
    <source>
        <dbReference type="Proteomes" id="UP001642484"/>
    </source>
</evidence>
<dbReference type="InterPro" id="IPR034144">
    <property type="entry name" value="TOPRIM_TopoIII"/>
</dbReference>
<comment type="caution">
    <text evidence="6">The sequence shown here is derived from an EMBL/GenBank/DDBJ whole genome shotgun (WGS) entry which is preliminary data.</text>
</comment>
<keyword evidence="2" id="KW-0799">Topoisomerase</keyword>
<comment type="similarity">
    <text evidence="2">Belongs to the type IA topoisomerase family.</text>
</comment>